<evidence type="ECO:0000256" key="1">
    <source>
        <dbReference type="SAM" id="MobiDB-lite"/>
    </source>
</evidence>
<protein>
    <recommendedName>
        <fullName evidence="5">PKD/REJ-like domain-containing protein</fullName>
    </recommendedName>
</protein>
<feature type="compositionally biased region" description="Gly residues" evidence="1">
    <location>
        <begin position="101"/>
        <end position="112"/>
    </location>
</feature>
<dbReference type="GO" id="GO:0050982">
    <property type="term" value="P:detection of mechanical stimulus"/>
    <property type="evidence" value="ECO:0007669"/>
    <property type="project" value="TreeGrafter"/>
</dbReference>
<accession>A0AAE1NSR3</accession>
<evidence type="ECO:0000313" key="3">
    <source>
        <dbReference type="EMBL" id="KAK4295539.1"/>
    </source>
</evidence>
<evidence type="ECO:0000313" key="4">
    <source>
        <dbReference type="Proteomes" id="UP001292094"/>
    </source>
</evidence>
<gene>
    <name evidence="3" type="ORF">Pmani_031903</name>
</gene>
<keyword evidence="2" id="KW-1133">Transmembrane helix</keyword>
<sequence length="896" mass="97552">MNINDTEVVKLPETVDTTKGTLYLPPRTLHYGLYSVTVIYNVSMTNEDGVLVWETITGESGVNVGKSDLVVVAVKGGAPRIRREGEKVTSDPPTSREEYGTGQGHEGGGCWGQGPGMMSNASPNFSISVNLFRTPYITYKIEVATRSKDGRTSGTGVEVEVVEGDPPTLTSACSPPWICRQVEGAQLVNPQKLILESGCVVEAGEEPVGEDGCGKVPLNVAGVAGSLIQPLDVMDVAIGLNQRKLALLDDFWVKFGSQFRTFDVQVTATRPGETSEGLALQRIRINEAPVGGTCTAEVMQDIHKDEEEEEEEEGSFEVEVRVGREEPPTLIVTALTEGFEIPKYSFFATTERGEKVTLPFSSKVILPYANLTLWAGVSDQLGAETLYMTAVVIPLLPSQELFKEYQTRLSDNKANDEEEEDESSATQEKNKDMLSSVDKFSITSMDEVLQVNNILGSIADPLPKESQEGAVAALKTLAGAADSTAPLAQQKDFAAGALATTASLLTGVNKNVKKGNGTSEKRAEKMVAMARRRLRRSIWNQTEDEEEEEVEEEYLPSEEDEDANKKVESLLGAQGSLLASAVVGEEPARVEAGVCPSLWGSRWLNGESLGDDSSTVQLSLVDAASHPLPVHNATRDFIIHIPRDEGSSVEPEVVEPRVSNTMPLSIHKVEVPLPNLGVSVLVSPSNQSDASQWVLAWSSSELNGSLEHTENLLYFNELNYHPDTGFYELFLDSETIGEATGTYSIGIGHYNMTEAVQEEHPCFEDPPPRHLYIQLCHGFQRELLLLVLCVVGANTTITTCACNHLTSFGSGFFVAPNAIDFSYVFANAGFLDNLTLYLTLIISLALYFIGLVYARIKDRRDVEKVGVIPLADNEPSDQYLYVLTSPMLAPSPRFSF</sequence>
<keyword evidence="4" id="KW-1185">Reference proteome</keyword>
<organism evidence="3 4">
    <name type="scientific">Petrolisthes manimaculis</name>
    <dbReference type="NCBI Taxonomy" id="1843537"/>
    <lineage>
        <taxon>Eukaryota</taxon>
        <taxon>Metazoa</taxon>
        <taxon>Ecdysozoa</taxon>
        <taxon>Arthropoda</taxon>
        <taxon>Crustacea</taxon>
        <taxon>Multicrustacea</taxon>
        <taxon>Malacostraca</taxon>
        <taxon>Eumalacostraca</taxon>
        <taxon>Eucarida</taxon>
        <taxon>Decapoda</taxon>
        <taxon>Pleocyemata</taxon>
        <taxon>Anomura</taxon>
        <taxon>Galatheoidea</taxon>
        <taxon>Porcellanidae</taxon>
        <taxon>Petrolisthes</taxon>
    </lineage>
</organism>
<feature type="transmembrane region" description="Helical" evidence="2">
    <location>
        <begin position="834"/>
        <end position="854"/>
    </location>
</feature>
<reference evidence="3" key="1">
    <citation type="submission" date="2023-11" db="EMBL/GenBank/DDBJ databases">
        <title>Genome assemblies of two species of porcelain crab, Petrolisthes cinctipes and Petrolisthes manimaculis (Anomura: Porcellanidae).</title>
        <authorList>
            <person name="Angst P."/>
        </authorList>
    </citation>
    <scope>NUCLEOTIDE SEQUENCE</scope>
    <source>
        <strain evidence="3">PB745_02</strain>
        <tissue evidence="3">Gill</tissue>
    </source>
</reference>
<evidence type="ECO:0000256" key="2">
    <source>
        <dbReference type="SAM" id="Phobius"/>
    </source>
</evidence>
<dbReference type="AlphaFoldDB" id="A0AAE1NSR3"/>
<feature type="region of interest" description="Disordered" evidence="1">
    <location>
        <begin position="408"/>
        <end position="430"/>
    </location>
</feature>
<feature type="compositionally biased region" description="Basic and acidic residues" evidence="1">
    <location>
        <begin position="82"/>
        <end position="99"/>
    </location>
</feature>
<evidence type="ECO:0008006" key="5">
    <source>
        <dbReference type="Google" id="ProtNLM"/>
    </source>
</evidence>
<dbReference type="GO" id="GO:0005262">
    <property type="term" value="F:calcium channel activity"/>
    <property type="evidence" value="ECO:0007669"/>
    <property type="project" value="TreeGrafter"/>
</dbReference>
<name>A0AAE1NSR3_9EUCA</name>
<proteinExistence type="predicted"/>
<keyword evidence="2" id="KW-0472">Membrane</keyword>
<dbReference type="GO" id="GO:0016020">
    <property type="term" value="C:membrane"/>
    <property type="evidence" value="ECO:0007669"/>
    <property type="project" value="TreeGrafter"/>
</dbReference>
<keyword evidence="2" id="KW-0812">Transmembrane</keyword>
<dbReference type="PANTHER" id="PTHR10877">
    <property type="entry name" value="POLYCYSTIN FAMILY MEMBER"/>
    <property type="match status" value="1"/>
</dbReference>
<dbReference type="EMBL" id="JAWZYT010004058">
    <property type="protein sequence ID" value="KAK4295539.1"/>
    <property type="molecule type" value="Genomic_DNA"/>
</dbReference>
<dbReference type="InterPro" id="IPR051223">
    <property type="entry name" value="Polycystin"/>
</dbReference>
<feature type="region of interest" description="Disordered" evidence="1">
    <location>
        <begin position="539"/>
        <end position="564"/>
    </location>
</feature>
<comment type="caution">
    <text evidence="3">The sequence shown here is derived from an EMBL/GenBank/DDBJ whole genome shotgun (WGS) entry which is preliminary data.</text>
</comment>
<feature type="compositionally biased region" description="Acidic residues" evidence="1">
    <location>
        <begin position="542"/>
        <end position="562"/>
    </location>
</feature>
<dbReference type="PANTHER" id="PTHR10877:SF194">
    <property type="entry name" value="LOCATION OF VULVA DEFECTIVE 1"/>
    <property type="match status" value="1"/>
</dbReference>
<feature type="region of interest" description="Disordered" evidence="1">
    <location>
        <begin position="82"/>
        <end position="112"/>
    </location>
</feature>
<dbReference type="Proteomes" id="UP001292094">
    <property type="component" value="Unassembled WGS sequence"/>
</dbReference>